<keyword evidence="15" id="KW-0503">Monooxygenase</keyword>
<dbReference type="PANTHER" id="PTHR24282">
    <property type="entry name" value="CYTOCHROME P450 FAMILY MEMBER"/>
    <property type="match status" value="1"/>
</dbReference>
<feature type="compositionally biased region" description="Acidic residues" evidence="18">
    <location>
        <begin position="201"/>
        <end position="219"/>
    </location>
</feature>
<accession>A0A835AXQ5</accession>
<evidence type="ECO:0000256" key="10">
    <source>
        <dbReference type="ARBA" id="ARBA00022786"/>
    </source>
</evidence>
<dbReference type="EMBL" id="JACEFO010002240">
    <property type="protein sequence ID" value="KAF8671296.1"/>
    <property type="molecule type" value="Genomic_DNA"/>
</dbReference>
<keyword evidence="6" id="KW-0808">Transferase</keyword>
<evidence type="ECO:0000256" key="11">
    <source>
        <dbReference type="ARBA" id="ARBA00022833"/>
    </source>
</evidence>
<dbReference type="SMART" id="SM00184">
    <property type="entry name" value="RING"/>
    <property type="match status" value="1"/>
</dbReference>
<evidence type="ECO:0000256" key="5">
    <source>
        <dbReference type="ARBA" id="ARBA00022617"/>
    </source>
</evidence>
<evidence type="ECO:0000256" key="18">
    <source>
        <dbReference type="SAM" id="MobiDB-lite"/>
    </source>
</evidence>
<dbReference type="GO" id="GO:0008270">
    <property type="term" value="F:zinc ion binding"/>
    <property type="evidence" value="ECO:0007669"/>
    <property type="project" value="UniProtKB-KW"/>
</dbReference>
<evidence type="ECO:0000259" key="19">
    <source>
        <dbReference type="PROSITE" id="PS50089"/>
    </source>
</evidence>
<dbReference type="PANTHER" id="PTHR24282:SF99">
    <property type="entry name" value="CYTOCHROME P450 714A1"/>
    <property type="match status" value="1"/>
</dbReference>
<dbReference type="GO" id="GO:0016020">
    <property type="term" value="C:membrane"/>
    <property type="evidence" value="ECO:0007669"/>
    <property type="project" value="UniProtKB-SubCell"/>
</dbReference>
<organism evidence="20 21">
    <name type="scientific">Digitaria exilis</name>
    <dbReference type="NCBI Taxonomy" id="1010633"/>
    <lineage>
        <taxon>Eukaryota</taxon>
        <taxon>Viridiplantae</taxon>
        <taxon>Streptophyta</taxon>
        <taxon>Embryophyta</taxon>
        <taxon>Tracheophyta</taxon>
        <taxon>Spermatophyta</taxon>
        <taxon>Magnoliopsida</taxon>
        <taxon>Liliopsida</taxon>
        <taxon>Poales</taxon>
        <taxon>Poaceae</taxon>
        <taxon>PACMAD clade</taxon>
        <taxon>Panicoideae</taxon>
        <taxon>Panicodae</taxon>
        <taxon>Paniceae</taxon>
        <taxon>Anthephorinae</taxon>
        <taxon>Digitaria</taxon>
    </lineage>
</organism>
<dbReference type="Gene3D" id="1.10.630.10">
    <property type="entry name" value="Cytochrome P450"/>
    <property type="match status" value="1"/>
</dbReference>
<gene>
    <name evidence="20" type="ORF">HU200_050005</name>
</gene>
<dbReference type="GO" id="GO:0006629">
    <property type="term" value="P:lipid metabolic process"/>
    <property type="evidence" value="ECO:0007669"/>
    <property type="project" value="UniProtKB-ARBA"/>
</dbReference>
<dbReference type="InterPro" id="IPR013083">
    <property type="entry name" value="Znf_RING/FYVE/PHD"/>
</dbReference>
<dbReference type="SUPFAM" id="SSF57850">
    <property type="entry name" value="RING/U-box"/>
    <property type="match status" value="1"/>
</dbReference>
<reference evidence="20" key="1">
    <citation type="submission" date="2020-07" db="EMBL/GenBank/DDBJ databases">
        <title>Genome sequence and genetic diversity analysis of an under-domesticated orphan crop, white fonio (Digitaria exilis).</title>
        <authorList>
            <person name="Bennetzen J.L."/>
            <person name="Chen S."/>
            <person name="Ma X."/>
            <person name="Wang X."/>
            <person name="Yssel A.E.J."/>
            <person name="Chaluvadi S.R."/>
            <person name="Johnson M."/>
            <person name="Gangashetty P."/>
            <person name="Hamidou F."/>
            <person name="Sanogo M.D."/>
            <person name="Zwaenepoel A."/>
            <person name="Wallace J."/>
            <person name="Van De Peer Y."/>
            <person name="Van Deynze A."/>
        </authorList>
    </citation>
    <scope>NUCLEOTIDE SEQUENCE</scope>
    <source>
        <tissue evidence="20">Leaves</tissue>
    </source>
</reference>
<evidence type="ECO:0000313" key="21">
    <source>
        <dbReference type="Proteomes" id="UP000636709"/>
    </source>
</evidence>
<keyword evidence="7" id="KW-0812">Transmembrane</keyword>
<dbReference type="Gene3D" id="3.30.40.10">
    <property type="entry name" value="Zinc/RING finger domain, C3HC4 (zinc finger)"/>
    <property type="match status" value="1"/>
</dbReference>
<dbReference type="OrthoDB" id="21204at2759"/>
<feature type="region of interest" description="Disordered" evidence="18">
    <location>
        <begin position="59"/>
        <end position="84"/>
    </location>
</feature>
<dbReference type="AlphaFoldDB" id="A0A835AXQ5"/>
<evidence type="ECO:0000256" key="8">
    <source>
        <dbReference type="ARBA" id="ARBA00022723"/>
    </source>
</evidence>
<evidence type="ECO:0000256" key="13">
    <source>
        <dbReference type="ARBA" id="ARBA00023002"/>
    </source>
</evidence>
<keyword evidence="12" id="KW-1133">Transmembrane helix</keyword>
<feature type="region of interest" description="Disordered" evidence="18">
    <location>
        <begin position="99"/>
        <end position="137"/>
    </location>
</feature>
<keyword evidence="14" id="KW-0408">Iron</keyword>
<evidence type="ECO:0000256" key="12">
    <source>
        <dbReference type="ARBA" id="ARBA00022989"/>
    </source>
</evidence>
<dbReference type="InterPro" id="IPR050665">
    <property type="entry name" value="Cytochrome_P450_Monooxygen"/>
</dbReference>
<comment type="subcellular location">
    <subcellularLocation>
        <location evidence="2">Membrane</location>
    </subcellularLocation>
</comment>
<evidence type="ECO:0000256" key="9">
    <source>
        <dbReference type="ARBA" id="ARBA00022771"/>
    </source>
</evidence>
<evidence type="ECO:0000256" key="6">
    <source>
        <dbReference type="ARBA" id="ARBA00022679"/>
    </source>
</evidence>
<evidence type="ECO:0000256" key="15">
    <source>
        <dbReference type="ARBA" id="ARBA00023033"/>
    </source>
</evidence>
<dbReference type="InterPro" id="IPR001841">
    <property type="entry name" value="Znf_RING"/>
</dbReference>
<name>A0A835AXQ5_9POAL</name>
<dbReference type="InterPro" id="IPR001128">
    <property type="entry name" value="Cyt_P450"/>
</dbReference>
<keyword evidence="11" id="KW-0862">Zinc</keyword>
<keyword evidence="21" id="KW-1185">Reference proteome</keyword>
<dbReference type="FunFam" id="3.30.40.10:FF:000022">
    <property type="entry name" value="E3 ubiquitin-protein ligase RING1-like"/>
    <property type="match status" value="1"/>
</dbReference>
<dbReference type="GO" id="GO:0020037">
    <property type="term" value="F:heme binding"/>
    <property type="evidence" value="ECO:0007669"/>
    <property type="project" value="InterPro"/>
</dbReference>
<comment type="catalytic activity">
    <reaction evidence="1">
        <text>S-ubiquitinyl-[E2 ubiquitin-conjugating enzyme]-L-cysteine + [acceptor protein]-L-lysine = [E2 ubiquitin-conjugating enzyme]-L-cysteine + N(6)-ubiquitinyl-[acceptor protein]-L-lysine.</text>
        <dbReference type="EC" id="2.3.2.27"/>
    </reaction>
</comment>
<evidence type="ECO:0000256" key="17">
    <source>
        <dbReference type="PROSITE-ProRule" id="PRU00175"/>
    </source>
</evidence>
<keyword evidence="13" id="KW-0560">Oxidoreductase</keyword>
<evidence type="ECO:0000256" key="7">
    <source>
        <dbReference type="ARBA" id="ARBA00022692"/>
    </source>
</evidence>
<dbReference type="GO" id="GO:0061630">
    <property type="term" value="F:ubiquitin protein ligase activity"/>
    <property type="evidence" value="ECO:0007669"/>
    <property type="project" value="UniProtKB-EC"/>
</dbReference>
<keyword evidence="8" id="KW-0479">Metal-binding</keyword>
<evidence type="ECO:0000256" key="14">
    <source>
        <dbReference type="ARBA" id="ARBA00023004"/>
    </source>
</evidence>
<evidence type="ECO:0000256" key="4">
    <source>
        <dbReference type="ARBA" id="ARBA00012483"/>
    </source>
</evidence>
<keyword evidence="10" id="KW-0833">Ubl conjugation pathway</keyword>
<dbReference type="GO" id="GO:0005506">
    <property type="term" value="F:iron ion binding"/>
    <property type="evidence" value="ECO:0007669"/>
    <property type="project" value="InterPro"/>
</dbReference>
<dbReference type="InterPro" id="IPR036396">
    <property type="entry name" value="Cyt_P450_sf"/>
</dbReference>
<dbReference type="GO" id="GO:0016705">
    <property type="term" value="F:oxidoreductase activity, acting on paired donors, with incorporation or reduction of molecular oxygen"/>
    <property type="evidence" value="ECO:0007669"/>
    <property type="project" value="InterPro"/>
</dbReference>
<evidence type="ECO:0000313" key="20">
    <source>
        <dbReference type="EMBL" id="KAF8671296.1"/>
    </source>
</evidence>
<evidence type="ECO:0000256" key="2">
    <source>
        <dbReference type="ARBA" id="ARBA00004370"/>
    </source>
</evidence>
<comment type="caution">
    <text evidence="20">The sequence shown here is derived from an EMBL/GenBank/DDBJ whole genome shotgun (WGS) entry which is preliminary data.</text>
</comment>
<evidence type="ECO:0000256" key="3">
    <source>
        <dbReference type="ARBA" id="ARBA00010617"/>
    </source>
</evidence>
<sequence>MADQHRHPGSYGLLATQPDVQCLVCARPFTLDTEIADSFEALAICRECKMTVLTGNYRDDTTRTNRQRRRQRQRPVTSHEPMEDAFSQQFSQLIDLARQGHEADVDSPTVPRQRTSYISTPNRSQRWHSSDDESDGLNYADSVFGEIESNISFDDDDGESNASIEHQTTMGREIVIQLDSGSYVNTDTDIDPMNAGVDHWDSDDPEDEHSEDSDLDETGDTMQAHRQQWHDIAPSGLYEQESEDTVWTWRTARSQGVNRTNLRADMEGREIRRTFIGNPGDYVDARQFEMVLEQFAEDNNTTRGAPPASASSIENLPSVVVSTSGDINGGVTCPVCKDDMPIETVAKQLPCMHLYHSSCIIPWLSSRNTCPVCRYELPTDDTEYESKAYADASLCSTVTLCLVVSVLHPGSERVSTLSSPGKGQALVYLYDILWLRLEKIRNKLRRQGINGPKPTFLYGNTQEMKRIRQELKCVQRQRKDTNMNSYISIIFPHFIHWRKTYGTVEILHVAQPEIVKDMGRWTTSELAKPHYLMRSRKPLFGEGILSANGDLWAYEKKILAPEFFMEKIKGMIGLIVDATVPLLQAWENILDGAGGSKEIYVDGYLRKFSADVIARACFGSSFTKGEDIFCKLRQLQKAISQQDTFVGLSALWYGTLIH</sequence>
<keyword evidence="5" id="KW-0349">Heme</keyword>
<dbReference type="Pfam" id="PF00067">
    <property type="entry name" value="p450"/>
    <property type="match status" value="1"/>
</dbReference>
<dbReference type="EC" id="2.3.2.27" evidence="4"/>
<feature type="region of interest" description="Disordered" evidence="18">
    <location>
        <begin position="192"/>
        <end position="224"/>
    </location>
</feature>
<feature type="compositionally biased region" description="Polar residues" evidence="18">
    <location>
        <begin position="110"/>
        <end position="124"/>
    </location>
</feature>
<proteinExistence type="inferred from homology"/>
<protein>
    <recommendedName>
        <fullName evidence="4">RING-type E3 ubiquitin transferase</fullName>
        <ecNumber evidence="4">2.3.2.27</ecNumber>
    </recommendedName>
</protein>
<feature type="domain" description="RING-type" evidence="19">
    <location>
        <begin position="333"/>
        <end position="374"/>
    </location>
</feature>
<dbReference type="PROSITE" id="PS50089">
    <property type="entry name" value="ZF_RING_2"/>
    <property type="match status" value="1"/>
</dbReference>
<dbReference type="GO" id="GO:0004497">
    <property type="term" value="F:monooxygenase activity"/>
    <property type="evidence" value="ECO:0007669"/>
    <property type="project" value="UniProtKB-KW"/>
</dbReference>
<comment type="similarity">
    <text evidence="3">Belongs to the cytochrome P450 family.</text>
</comment>
<keyword evidence="16" id="KW-0472">Membrane</keyword>
<dbReference type="Proteomes" id="UP000636709">
    <property type="component" value="Unassembled WGS sequence"/>
</dbReference>
<evidence type="ECO:0000256" key="1">
    <source>
        <dbReference type="ARBA" id="ARBA00000900"/>
    </source>
</evidence>
<evidence type="ECO:0000256" key="16">
    <source>
        <dbReference type="ARBA" id="ARBA00023136"/>
    </source>
</evidence>
<keyword evidence="9 17" id="KW-0863">Zinc-finger</keyword>
<dbReference type="SUPFAM" id="SSF48264">
    <property type="entry name" value="Cytochrome P450"/>
    <property type="match status" value="1"/>
</dbReference>
<dbReference type="Pfam" id="PF13639">
    <property type="entry name" value="zf-RING_2"/>
    <property type="match status" value="1"/>
</dbReference>